<sequence>MSMPVTSADMLQRPLPDINVGPNCTQSDAIHHIKYVGPLRPWATFKPEVIATFQNTNWSPVPLSTSFVNSPTLGPLETEHILCGDETGLQGRFEERVGQVLGVVFEVNQIDLVFGDFKCTTNALTYRKTPDIIIMRPNGSSYVVGEIKTFWVYEHQLARVTARFNFGEEKFLRQVLGQIAQYMQDLDLKFGFISTYNETFFLRQVPFGRTMGLEFSPVIHHNEMYTREGDVTVRQGMIHLALCSLVDPHPDTGLRGVWTVDT</sequence>
<keyword evidence="2" id="KW-1185">Reference proteome</keyword>
<reference evidence="1" key="2">
    <citation type="journal article" date="2023" name="IMA Fungus">
        <title>Comparative genomic study of the Penicillium genus elucidates a diverse pangenome and 15 lateral gene transfer events.</title>
        <authorList>
            <person name="Petersen C."/>
            <person name="Sorensen T."/>
            <person name="Nielsen M.R."/>
            <person name="Sondergaard T.E."/>
            <person name="Sorensen J.L."/>
            <person name="Fitzpatrick D.A."/>
            <person name="Frisvad J.C."/>
            <person name="Nielsen K.L."/>
        </authorList>
    </citation>
    <scope>NUCLEOTIDE SEQUENCE</scope>
    <source>
        <strain evidence="1">IBT 16849</strain>
    </source>
</reference>
<dbReference type="AlphaFoldDB" id="A0A9W9MSF0"/>
<evidence type="ECO:0000313" key="2">
    <source>
        <dbReference type="Proteomes" id="UP001150879"/>
    </source>
</evidence>
<dbReference type="EMBL" id="JAPQKP010000002">
    <property type="protein sequence ID" value="KAJ5206559.1"/>
    <property type="molecule type" value="Genomic_DNA"/>
</dbReference>
<name>A0A9W9MSF0_9EURO</name>
<reference evidence="1" key="1">
    <citation type="submission" date="2022-11" db="EMBL/GenBank/DDBJ databases">
        <authorList>
            <person name="Petersen C."/>
        </authorList>
    </citation>
    <scope>NUCLEOTIDE SEQUENCE</scope>
    <source>
        <strain evidence="1">IBT 16849</strain>
    </source>
</reference>
<gene>
    <name evidence="1" type="ORF">N7472_003007</name>
</gene>
<protein>
    <submittedName>
        <fullName evidence="1">Uncharacterized protein</fullName>
    </submittedName>
</protein>
<accession>A0A9W9MSF0</accession>
<proteinExistence type="predicted"/>
<evidence type="ECO:0000313" key="1">
    <source>
        <dbReference type="EMBL" id="KAJ5206559.1"/>
    </source>
</evidence>
<dbReference type="OrthoDB" id="3796275at2759"/>
<comment type="caution">
    <text evidence="1">The sequence shown here is derived from an EMBL/GenBank/DDBJ whole genome shotgun (WGS) entry which is preliminary data.</text>
</comment>
<dbReference type="Proteomes" id="UP001150879">
    <property type="component" value="Unassembled WGS sequence"/>
</dbReference>
<organism evidence="1 2">
    <name type="scientific">Penicillium cf. griseofulvum</name>
    <dbReference type="NCBI Taxonomy" id="2972120"/>
    <lineage>
        <taxon>Eukaryota</taxon>
        <taxon>Fungi</taxon>
        <taxon>Dikarya</taxon>
        <taxon>Ascomycota</taxon>
        <taxon>Pezizomycotina</taxon>
        <taxon>Eurotiomycetes</taxon>
        <taxon>Eurotiomycetidae</taxon>
        <taxon>Eurotiales</taxon>
        <taxon>Aspergillaceae</taxon>
        <taxon>Penicillium</taxon>
    </lineage>
</organism>